<feature type="compositionally biased region" description="Acidic residues" evidence="1">
    <location>
        <begin position="63"/>
        <end position="72"/>
    </location>
</feature>
<feature type="compositionally biased region" description="Low complexity" evidence="1">
    <location>
        <begin position="19"/>
        <end position="30"/>
    </location>
</feature>
<feature type="compositionally biased region" description="Basic and acidic residues" evidence="1">
    <location>
        <begin position="78"/>
        <end position="96"/>
    </location>
</feature>
<evidence type="ECO:0000313" key="2">
    <source>
        <dbReference type="Proteomes" id="UP000087171"/>
    </source>
</evidence>
<gene>
    <name evidence="3" type="primary">LOC101512451</name>
</gene>
<evidence type="ECO:0000256" key="1">
    <source>
        <dbReference type="SAM" id="MobiDB-lite"/>
    </source>
</evidence>
<reference evidence="3" key="2">
    <citation type="submission" date="2025-08" db="UniProtKB">
        <authorList>
            <consortium name="RefSeq"/>
        </authorList>
    </citation>
    <scope>IDENTIFICATION</scope>
    <source>
        <tissue evidence="3">Etiolated seedlings</tissue>
    </source>
</reference>
<dbReference type="Proteomes" id="UP000087171">
    <property type="component" value="Chromosome Ca1"/>
</dbReference>
<protein>
    <submittedName>
        <fullName evidence="3">Uncharacterized protein LOC101512451</fullName>
    </submittedName>
</protein>
<reference evidence="2" key="1">
    <citation type="journal article" date="2013" name="Nat. Biotechnol.">
        <title>Draft genome sequence of chickpea (Cicer arietinum) provides a resource for trait improvement.</title>
        <authorList>
            <person name="Varshney R.K."/>
            <person name="Song C."/>
            <person name="Saxena R.K."/>
            <person name="Azam S."/>
            <person name="Yu S."/>
            <person name="Sharpe A.G."/>
            <person name="Cannon S."/>
            <person name="Baek J."/>
            <person name="Rosen B.D."/>
            <person name="Tar'an B."/>
            <person name="Millan T."/>
            <person name="Zhang X."/>
            <person name="Ramsay L.D."/>
            <person name="Iwata A."/>
            <person name="Wang Y."/>
            <person name="Nelson W."/>
            <person name="Farmer A.D."/>
            <person name="Gaur P.M."/>
            <person name="Soderlund C."/>
            <person name="Penmetsa R.V."/>
            <person name="Xu C."/>
            <person name="Bharti A.K."/>
            <person name="He W."/>
            <person name="Winter P."/>
            <person name="Zhao S."/>
            <person name="Hane J.K."/>
            <person name="Carrasquilla-Garcia N."/>
            <person name="Condie J.A."/>
            <person name="Upadhyaya H.D."/>
            <person name="Luo M.C."/>
            <person name="Thudi M."/>
            <person name="Gowda C.L."/>
            <person name="Singh N.P."/>
            <person name="Lichtenzveig J."/>
            <person name="Gali K.K."/>
            <person name="Rubio J."/>
            <person name="Nadarajan N."/>
            <person name="Dolezel J."/>
            <person name="Bansal K.C."/>
            <person name="Xu X."/>
            <person name="Edwards D."/>
            <person name="Zhang G."/>
            <person name="Kahl G."/>
            <person name="Gil J."/>
            <person name="Singh K.B."/>
            <person name="Datta S.K."/>
            <person name="Jackson S.A."/>
            <person name="Wang J."/>
            <person name="Cook D.R."/>
        </authorList>
    </citation>
    <scope>NUCLEOTIDE SEQUENCE [LARGE SCALE GENOMIC DNA]</scope>
    <source>
        <strain evidence="2">cv. CDC Frontier</strain>
    </source>
</reference>
<accession>A0A1S2XEX7</accession>
<sequence length="305" mass="33048">MPKGAKKRKAAKKKKEQENNTNPSTSTNNPQGEHELKSQDEKGSDGGSPSYHNHDDQNQFNEGSEDMEESDPSADVAKSLEEVPNDGKIDEVEGGKENVVVIEWDSKSDESCENKDVSVLQIESAKESNRVNESSGGSIDEIKTGTAENSKDESCNNYVEEIAVFDEGINSVKKSVDSVVESSADSVNAVTSVSEMQRGDTGNVLLDKSVDSRIMESVPAVKINEDVRTLSLEEPETRESESKVSSSVSQGHVRKSTNGAEHVKDSNTAECSEIQPQVVLTPHVVHKTSWLSCCGLFDVLSGSNR</sequence>
<feature type="region of interest" description="Disordered" evidence="1">
    <location>
        <begin position="1"/>
        <end position="97"/>
    </location>
</feature>
<dbReference type="GeneID" id="101512451"/>
<dbReference type="AlphaFoldDB" id="A0A1S2XEX7"/>
<keyword evidence="2" id="KW-1185">Reference proteome</keyword>
<feature type="compositionally biased region" description="Basic and acidic residues" evidence="1">
    <location>
        <begin position="32"/>
        <end position="44"/>
    </location>
</feature>
<organism evidence="2 3">
    <name type="scientific">Cicer arietinum</name>
    <name type="common">Chickpea</name>
    <name type="synonym">Garbanzo</name>
    <dbReference type="NCBI Taxonomy" id="3827"/>
    <lineage>
        <taxon>Eukaryota</taxon>
        <taxon>Viridiplantae</taxon>
        <taxon>Streptophyta</taxon>
        <taxon>Embryophyta</taxon>
        <taxon>Tracheophyta</taxon>
        <taxon>Spermatophyta</taxon>
        <taxon>Magnoliopsida</taxon>
        <taxon>eudicotyledons</taxon>
        <taxon>Gunneridae</taxon>
        <taxon>Pentapetalae</taxon>
        <taxon>rosids</taxon>
        <taxon>fabids</taxon>
        <taxon>Fabales</taxon>
        <taxon>Fabaceae</taxon>
        <taxon>Papilionoideae</taxon>
        <taxon>50 kb inversion clade</taxon>
        <taxon>NPAAA clade</taxon>
        <taxon>Hologalegina</taxon>
        <taxon>IRL clade</taxon>
        <taxon>Cicereae</taxon>
        <taxon>Cicer</taxon>
    </lineage>
</organism>
<dbReference type="RefSeq" id="XP_004488293.1">
    <property type="nucleotide sequence ID" value="XM_004488236.3"/>
</dbReference>
<dbReference type="PANTHER" id="PTHR37187">
    <property type="entry name" value="EXPRESSED PROTEIN"/>
    <property type="match status" value="1"/>
</dbReference>
<feature type="region of interest" description="Disordered" evidence="1">
    <location>
        <begin position="232"/>
        <end position="270"/>
    </location>
</feature>
<dbReference type="PANTHER" id="PTHR37187:SF19">
    <property type="entry name" value="(RAPE) HYPOTHETICAL PROTEIN"/>
    <property type="match status" value="1"/>
</dbReference>
<dbReference type="OrthoDB" id="1930727at2759"/>
<evidence type="ECO:0000313" key="3">
    <source>
        <dbReference type="RefSeq" id="XP_004488293.1"/>
    </source>
</evidence>
<name>A0A1S2XEX7_CICAR</name>
<dbReference type="eggNOG" id="ENOG502S15Q">
    <property type="taxonomic scope" value="Eukaryota"/>
</dbReference>
<proteinExistence type="predicted"/>
<dbReference type="KEGG" id="cam:101512451"/>
<dbReference type="PaxDb" id="3827-XP_004488293.1"/>
<feature type="compositionally biased region" description="Basic residues" evidence="1">
    <location>
        <begin position="1"/>
        <end position="14"/>
    </location>
</feature>
<feature type="region of interest" description="Disordered" evidence="1">
    <location>
        <begin position="125"/>
        <end position="153"/>
    </location>
</feature>